<dbReference type="AlphaFoldDB" id="A0A9X8WHS2"/>
<dbReference type="Proteomes" id="UP000185547">
    <property type="component" value="Unassembled WGS sequence"/>
</dbReference>
<proteinExistence type="predicted"/>
<sequence length="136" mass="15125">MKMRTGGGTGAGNNVARMDEQAKLERVYSYPFGDIYGNYLTKVERKGHSRDELDDVLGWFTGLAPGELKAAAESDKTLRDFFDAIALNANADLITGKVCGVRVEEVEQDLMRKIRQMDLLVDELARGKKITNIKRG</sequence>
<organism evidence="1 2">
    <name type="scientific">Corynebacterium afermentans</name>
    <dbReference type="NCBI Taxonomy" id="38286"/>
    <lineage>
        <taxon>Bacteria</taxon>
        <taxon>Bacillati</taxon>
        <taxon>Actinomycetota</taxon>
        <taxon>Actinomycetes</taxon>
        <taxon>Mycobacteriales</taxon>
        <taxon>Corynebacteriaceae</taxon>
        <taxon>Corynebacterium</taxon>
    </lineage>
</organism>
<evidence type="ECO:0000313" key="1">
    <source>
        <dbReference type="EMBL" id="SIQ23719.1"/>
    </source>
</evidence>
<dbReference type="Gene3D" id="1.10.8.290">
    <property type="entry name" value="uncharacterized protein sp1917 domain"/>
    <property type="match status" value="1"/>
</dbReference>
<dbReference type="Pfam" id="PF09966">
    <property type="entry name" value="DUF2200"/>
    <property type="match status" value="1"/>
</dbReference>
<dbReference type="EMBL" id="FTMH01000009">
    <property type="protein sequence ID" value="SIQ23719.1"/>
    <property type="molecule type" value="Genomic_DNA"/>
</dbReference>
<dbReference type="InterPro" id="IPR014580">
    <property type="entry name" value="UCP033199"/>
</dbReference>
<gene>
    <name evidence="1" type="ORF">SAMN05421802_10916</name>
</gene>
<accession>A0A9X8WHS2</accession>
<reference evidence="1 2" key="1">
    <citation type="submission" date="2017-01" db="EMBL/GenBank/DDBJ databases">
        <authorList>
            <person name="Varghese N."/>
            <person name="Submissions S."/>
        </authorList>
    </citation>
    <scope>NUCLEOTIDE SEQUENCE [LARGE SCALE GENOMIC DNA]</scope>
    <source>
        <strain evidence="1 2">DSM 44280</strain>
    </source>
</reference>
<evidence type="ECO:0008006" key="3">
    <source>
        <dbReference type="Google" id="ProtNLM"/>
    </source>
</evidence>
<comment type="caution">
    <text evidence="1">The sequence shown here is derived from an EMBL/GenBank/DDBJ whole genome shotgun (WGS) entry which is preliminary data.</text>
</comment>
<evidence type="ECO:0000313" key="2">
    <source>
        <dbReference type="Proteomes" id="UP000185547"/>
    </source>
</evidence>
<dbReference type="InterPro" id="IPR023204">
    <property type="entry name" value="SP1917_dom_sf"/>
</dbReference>
<keyword evidence="2" id="KW-1185">Reference proteome</keyword>
<name>A0A9X8WHS2_9CORY</name>
<protein>
    <recommendedName>
        <fullName evidence="3">DUF2200 domain-containing protein</fullName>
    </recommendedName>
</protein>